<dbReference type="Pfam" id="PF08393">
    <property type="entry name" value="DHC_N2"/>
    <property type="match status" value="1"/>
</dbReference>
<dbReference type="GO" id="GO:0051959">
    <property type="term" value="F:dynein light intermediate chain binding"/>
    <property type="evidence" value="ECO:0007669"/>
    <property type="project" value="InterPro"/>
</dbReference>
<evidence type="ECO:0000256" key="9">
    <source>
        <dbReference type="ARBA" id="ARBA00023069"/>
    </source>
</evidence>
<dbReference type="SMART" id="SM00382">
    <property type="entry name" value="AAA"/>
    <property type="match status" value="2"/>
</dbReference>
<dbReference type="Gene3D" id="1.10.8.720">
    <property type="entry name" value="Region D6 of dynein motor"/>
    <property type="match status" value="1"/>
</dbReference>
<evidence type="ECO:0000256" key="4">
    <source>
        <dbReference type="ARBA" id="ARBA00022737"/>
    </source>
</evidence>
<dbReference type="InterPro" id="IPR035699">
    <property type="entry name" value="AAA_6"/>
</dbReference>
<dbReference type="Gene3D" id="1.20.1270.280">
    <property type="match status" value="1"/>
</dbReference>
<feature type="compositionally biased region" description="Pro residues" evidence="14">
    <location>
        <begin position="28"/>
        <end position="41"/>
    </location>
</feature>
<dbReference type="InterPro" id="IPR024317">
    <property type="entry name" value="Dynein_heavy_chain_D4_dom"/>
</dbReference>
<feature type="compositionally biased region" description="Basic and acidic residues" evidence="14">
    <location>
        <begin position="146"/>
        <end position="155"/>
    </location>
</feature>
<feature type="region of interest" description="Disordered" evidence="14">
    <location>
        <begin position="217"/>
        <end position="281"/>
    </location>
</feature>
<keyword evidence="2" id="KW-0963">Cytoplasm</keyword>
<dbReference type="InterPro" id="IPR054354">
    <property type="entry name" value="DYNC2H1-like_lid"/>
</dbReference>
<dbReference type="GO" id="GO:0005874">
    <property type="term" value="C:microtubule"/>
    <property type="evidence" value="ECO:0007669"/>
    <property type="project" value="UniProtKB-KW"/>
</dbReference>
<keyword evidence="7" id="KW-0243">Dynein</keyword>
<feature type="domain" description="AAA+ ATPase" evidence="15">
    <location>
        <begin position="1708"/>
        <end position="1847"/>
    </location>
</feature>
<dbReference type="Pfam" id="PF22597">
    <property type="entry name" value="DYN_lid"/>
    <property type="match status" value="1"/>
</dbReference>
<dbReference type="InterPro" id="IPR035706">
    <property type="entry name" value="AAA_9"/>
</dbReference>
<evidence type="ECO:0000256" key="10">
    <source>
        <dbReference type="ARBA" id="ARBA00023175"/>
    </source>
</evidence>
<dbReference type="GO" id="GO:0005930">
    <property type="term" value="C:axoneme"/>
    <property type="evidence" value="ECO:0007669"/>
    <property type="project" value="UniProtKB-SubCell"/>
</dbReference>
<dbReference type="InterPro" id="IPR043160">
    <property type="entry name" value="Dynein_C_barrel"/>
</dbReference>
<dbReference type="InterPro" id="IPR041228">
    <property type="entry name" value="Dynein_C"/>
</dbReference>
<dbReference type="GO" id="GO:0008569">
    <property type="term" value="F:minus-end-directed microtubule motor activity"/>
    <property type="evidence" value="ECO:0007669"/>
    <property type="project" value="InterPro"/>
</dbReference>
<feature type="compositionally biased region" description="Low complexity" evidence="14">
    <location>
        <begin position="42"/>
        <end position="51"/>
    </location>
</feature>
<keyword evidence="6" id="KW-0067">ATP-binding</keyword>
<dbReference type="OrthoDB" id="5593012at2759"/>
<evidence type="ECO:0000256" key="6">
    <source>
        <dbReference type="ARBA" id="ARBA00022840"/>
    </source>
</evidence>
<accession>A0A0S4IZL3</accession>
<feature type="coiled-coil region" evidence="13">
    <location>
        <begin position="3235"/>
        <end position="3297"/>
    </location>
</feature>
<dbReference type="Gene3D" id="3.10.490.20">
    <property type="match status" value="1"/>
</dbReference>
<dbReference type="Pfam" id="PF12780">
    <property type="entry name" value="AAA_8"/>
    <property type="match status" value="1"/>
</dbReference>
<dbReference type="GO" id="GO:0007018">
    <property type="term" value="P:microtubule-based movement"/>
    <property type="evidence" value="ECO:0007669"/>
    <property type="project" value="InterPro"/>
</dbReference>
<evidence type="ECO:0000313" key="17">
    <source>
        <dbReference type="Proteomes" id="UP000051952"/>
    </source>
</evidence>
<dbReference type="Pfam" id="PF12777">
    <property type="entry name" value="MT"/>
    <property type="match status" value="1"/>
</dbReference>
<dbReference type="EMBL" id="CYKH01000929">
    <property type="protein sequence ID" value="CUG67920.1"/>
    <property type="molecule type" value="Genomic_DNA"/>
</dbReference>
<dbReference type="InterPro" id="IPR003593">
    <property type="entry name" value="AAA+_ATPase"/>
</dbReference>
<dbReference type="InterPro" id="IPR027417">
    <property type="entry name" value="P-loop_NTPase"/>
</dbReference>
<dbReference type="Pfam" id="PF18198">
    <property type="entry name" value="AAA_lid_11"/>
    <property type="match status" value="2"/>
</dbReference>
<keyword evidence="5" id="KW-0547">Nucleotide-binding</keyword>
<dbReference type="SUPFAM" id="SSF52540">
    <property type="entry name" value="P-loop containing nucleoside triphosphate hydrolases"/>
    <property type="match status" value="4"/>
</dbReference>
<feature type="domain" description="AAA+ ATPase" evidence="15">
    <location>
        <begin position="2350"/>
        <end position="2502"/>
    </location>
</feature>
<dbReference type="InterPro" id="IPR041466">
    <property type="entry name" value="Dynein_AAA5_ext"/>
</dbReference>
<dbReference type="FunFam" id="1.20.920.20:FF:000001">
    <property type="entry name" value="dynein heavy chain 2, axonemal"/>
    <property type="match status" value="1"/>
</dbReference>
<dbReference type="InterPro" id="IPR042219">
    <property type="entry name" value="AAA_lid_11_sf"/>
</dbReference>
<keyword evidence="8 13" id="KW-0175">Coiled coil</keyword>
<dbReference type="FunFam" id="1.20.58.1120:FF:000001">
    <property type="entry name" value="dynein heavy chain 2, axonemal"/>
    <property type="match status" value="1"/>
</dbReference>
<sequence length="4633" mass="516434">MPASASRTASQDASLSTSNTLASSRKGAPPPPPATTKPNPPNAAAAVTLPPGRFGAITRPNEVGRTLKDTDSYRMFADIVEPVRDARDDEEDEAIAVDAEFGTTPDSKSSAPSHHQVVSTHARHMQRLTTQEERLLAAVDNRDPLKVSGGEERVLPVKPGSSRPSSAGFARPTSAGQRPPTTLVPTMPRANANGTFTAPAQLTVPKVFQNVLNLGNRPSTAASQPPTPVLVGGGASSARAPRPPTAGKSTAPASTSSSRVATPPPPAKTAVSPRPTSASTTAVIEKNPTPSERIAHHELGTIVRTSYQAAQPAFTATHVTYRKGPKPISACDEPQYNQRKGIDPNLSHFIDANSFYMPAPGDIMAPGTLTHARYVLGKKHPTTGAPLAGDYRDVMRSCRVVAFHPDFNTYTIEWVHDGVQKVVKPLAIMLPNETATAFLARVNSCVEQRDYQESVMRFEHYAQQKFDADVAPLSRDQLSRIATLVAPTVHDRNHSLIQECVAVEKLWTVALRESIARYHLQSRVERAKVAELRLPHWHRPTPNEVLAVPATVEIPGYDRSHFTAARQTLGQELFLAYEPLHRVTTFAVRRWSAFEHHPLVITDVFKHNRSLPMEVSDFKKMQGQHNALVVKALEKEWISSIAQTMQAELEGTFNFFLSNNQAYQNSRMSRYVRSINLLLSSQLQTLIYNSLQQAQGFFSSLRVDADTLKAVRDEGTDGARSRKSDAFLRRVGCFGTKSVVPPPFEPSLHTSPTNTVPDEPFGVPLGIGGAVGVVQGTVPVLVCRFSVEARFKKILCTPSLEETEDAVREMYSIMLENTDALTGIGPQLFPMLNIRSSNLTEYARSVRRTDVRVKSCEKELLHMLDENLSGPRALLGLYQPFTYLLLHTAEEYLHIFKSHAQGSRSVEDFEAVCDRLSQHIEQIEQRSLNEVVFPLIRVDCHGIKVALGTKAKELLHAMLKELVSTANHHIDAIDDRYRYIHVRIQREPQSPEELQELRAFIDNVPRNMDELQANFDVITQEVQLLGKYGYMPDQRAFEKYWGSYSWPRKISIVMDDVPFQLQMFRAQFLARTHETTETLQTSIQDLSRTVNLLSYEENEALVDEVVRRVATIDDTLQKLKKDSTTANAHEAIFQQPITKWPLLKDIEKSFLPVAALWRVTAESREMEHWSELSMERLNPSDVSAAHSAWVKEIQRLGKLLLHEISYTVVKYVKDKLEAFKTVLPVISALAKPSLLNRRRHIARIAEMLGANAKTFDLKEKSPNELVRLGILQHMTVILEISENADHEFKLETQLASMRDEWQRINFTLQPYMDTSLLKDTDDIRNLADEHVIKTQTMLASPYASAIMQELKPWEETVTLISRTLDAWLQCQFGFRYLSPMFTQTEDIAVALPDEAKAFDHVYTLWRAVMDSVGKVPSVLIRCSEVRLMEQFLDANVRLDKIMKELCKYLDQKREVFPRFYFLSNEDLIEVLSRSREPNRIQPFIQKCFEGIHHLTIEDSEDNEITEMVSSEGETVGFYEPIFPGQFDSVVDRWLVRLEQIMLKTVHSITEKALQSFRTMERQEWVRVWPGQVCIAASQITWTMGIEDAFARDAMGSYLRQVNQQVRQLALMVREPLSTVEMCTLQALIVIMVHAKDVTESLFKNRVDNIDEFAWVSQLRYYWENRKVLVKQTIATLPYGNEYIGNSSRLVITPLTDRCYRTLTAAYHLNYGGAPEGPAGTGKTETTKDLAKAIAKMCVVFNCSDQIKAFEMEKLLRGLAATGSWGCFDEFNRIEVQVLSVIAQQVLTIQLAVAQKRPQFLFEDRLCALKEGCSVFITMNPGYAGRTELPDNLKSLFRPVAMMVPDYVFIAENSLYSCGFLEATELAKKIVAAYKLSSEQLSSQSHYDFGMRAVKSVLSAAQNLRQQFPHEKEVNLVMRAIMDVNKPKFLANDALLFEGIMSDLFGQSKMAPSNDEALDEGIRMAATRNNFQLPSVFLTKVKQLYELIRVRHGVMVVGQSVSGKTAALTTLASGLTWAFEQRRSGAACTVHTLNPKAVTMAQLYGHNDASGTEWYDGILSNIFRECAADTDQQMRHWITLDGPVDALWIENMNTVLDDNKKLCLSNGDMVRMTPQMTMLFVVQDLFAASPATVSRCGMVYFEPQELGWRPLFDSWKATVYGDLESIPTIMTTSEAMVTTLLVPAVKFAMEKCVLCTPHTSQMIMLQFFRLYGLLLEHILADGEKIAAAEATDVQQYTEGVFYKTLVWSLGGLLRPADRDVFDRWMRDHIDLDGRKADAYHAALPLPEGGSVFQYKLEVPKEYAGRPQWIDWLQTVEDVPMDVLADEPIQDIVVNTVETVSISFMSRVLMKQQQPTLIIGPTATGKTMLIKNLLKMQNPMDVASCHIQFNAQSSAKDLQSQLESRLERRGQRRYGPPLGKSMIAFVDDLGMPEADAYGTQSTIELLRQLLVQGGLYSTNRTEFGFRHIQQLNFISATQPAGQGRSMVTNRLLRHFTTFYVPASTHETMRRIVGKLFDWTMLRPNVNPTLKTLREGLVAFTVDTFFDVSDAFLPSPSKSHYLFNLRDLGRVWLGVSGLHPPSTRDEVSLVTLVVHECIRVFGDRLATIDDVKKFEGMVDKRLQTTFKRSLAGVVGVDENSDVTAQSRLMFTNFVAPPKHVQATSSAAAASKQRTADAHTAPSAELQQQHVEDDNEDRPYIRVPIAAQYKSLGEDVVREHVKEMTGGAGSSSDLVVFDYLVQHVARIARVIQQPNGSVLLMGLGGTGRRSSAKIAAHICGFVTKSIRATAKYTRDTWTEDVILAMRQAGERGISLLFILSDTDIKDEGFLDDVCSLLNSGDVPGLLNIDVQDAIAHSLKNVAKESGRDFGRDGCMELFVQRVRMNLHFALCFSPAGDTLRIRLRRFPSLVNCTTMSWMPAWPSSALARVAESKLIVLQHLISEEERAIAARVLQSVFHEVTNIVDEGRTRKSLSISMFLTPTAFLDLLETFIRQVQKKNEDVHALVARYQGGLEVIGQTERAVAAMQHLLEVNRPRLIEKQGQVAELIAQIDDAKALASQERELVAIEEDQANRIAQEARAVYDDCEANLAIALPAMNAATEAVSQIDKKQLVELRSLANPSDKIKKVIEAVCIVLEVKPKEVKNPKTQKKELDYWTPTKTKVMAEVEAFREMLMDYDKDNMKPEIFEDKILPFIKDKSFRPEAVKDVSQALVGVTQWVLAMETYYRVRKVVKPKQEKLAAAQAELKACQEVLDEKKRSLQAIDDRLADMTMQLQNSTQEKEALEAAQRETEIKLARAIRLNIGLADEKCRYSEEIVRLTARQHSLFGDCLYTSLVLGTLGPLPQEIRQGLRASWEKHLLEVEKLPRLSGDITAPDDASRTFNSMLSTAVEELQWKLQGLPLDSFSVDSAIVTRHSIKAPFIVDPQGQAVGWIRRMAEAEMAASAEASAAAASPVVPTKNASPKIVAPPAFAVVKHDAADLHAFVKNACVYGTTLLIEDCPEELDPFLNPVLDREVTTYNGAKVMTLGETTINFNDNVKLILATKIARPVILPSTSARVAIVQFSITPSGLTEQLLQRVIAHEDRDQESKRNMVVEQQANSQEQLIQLENSILAMLSSGRDMLADDAMCEQLDDSKATSQTLVARLADAETFTKNFDKIRQRYFNIATKSSALFFIVASLPTINSMYEFSLAWFTQLMLKALERPHEEGESRQERGLRVLDLFYELLFVNVSRAMFAKDKLSFSLMMCLSIMSAPDAEVRLLVRGPLDLPIADDSTSKSLKKPEFLSDAAWTKILQVSEQAAAPLSTAASVIAFNDNDTFGRYCTEEAAHSEALHAPMLDAAFAAKLTPVQRLIVVSLLAPRFVVDAAGQIIASLLGQKFVEPPNLDIELTMRDMKDPTVPLVFVLAPGGDPLAAVRRYAELQGMTTNLDTLSLGSGMDTRAVTLIKKGAQQGRWVVLQNCHLFPNWMPQLDSITEVLSHQRVETNNTFRLILTTASSDTIPKNLLQRCVKAVLEPPQGMRSNLSKLLSSSPMTDPAFFEGSKNPSIFKRLTFSLCLFHSVVLERRSFGPLGWNIPYDFTEMDLRISLNALQLFVDRAADRLISEGLQLNLPVAPSVPSITPSSVNAATAAAAQPQQGGNAAKGLSVKQLSDEELTFGLSFDALQYLIGECNYGGRVTDVHDRRLLLDLLKEFVGPKLFDDEDPLFPVPAQGDIRSYQVFAAESEAQQLHSSEILLGLDPNALIAREERQGQHLFQLISGALPKTTENTDVAAHAAAAAADEEQGLKAAADEGKSPTLPVVSAPHVNATQDPLDLLVETLLAQLPLPFVTAHVEEKYPPSDYLNSLNAVLVQELERFNRLTRKITGTLRELRRALRGEAALTTELDTISQELTLSITPKAWKSFSYPCLKPVGSYIQDLAKRLAFFQKWIDEGPPAVCWMGGLFFPQSFVTGTLQNYCRRMRVPIDALTWRVNVLPQNTLPAVGPETGCYLSGMFLEGCRWDSGGGTLAPSLPKVLLDDLPVVHLYPWHISRPTVVAGVIVADGPTAGGDELDFDDDDDDLATSISARAPVSPDNGADNQGPTYTCPVYRTQDRHGVLMTTGHSTNFLMSFELPIPAYTKPSTWVKRGVAIFTTSSL</sequence>
<feature type="region of interest" description="Disordered" evidence="14">
    <location>
        <begin position="1"/>
        <end position="65"/>
    </location>
</feature>
<dbReference type="InterPro" id="IPR043157">
    <property type="entry name" value="Dynein_AAA1S"/>
</dbReference>
<dbReference type="Pfam" id="PF17852">
    <property type="entry name" value="Dynein_AAA_lid"/>
    <property type="match status" value="1"/>
</dbReference>
<dbReference type="Pfam" id="PF12781">
    <property type="entry name" value="AAA_9"/>
    <property type="match status" value="1"/>
</dbReference>
<dbReference type="PANTHER" id="PTHR45703:SF1">
    <property type="entry name" value="DYNEINS HEAVY CHAIN"/>
    <property type="match status" value="1"/>
</dbReference>
<evidence type="ECO:0000259" key="15">
    <source>
        <dbReference type="SMART" id="SM00382"/>
    </source>
</evidence>
<dbReference type="GO" id="GO:0045505">
    <property type="term" value="F:dynein intermediate chain binding"/>
    <property type="evidence" value="ECO:0007669"/>
    <property type="project" value="InterPro"/>
</dbReference>
<keyword evidence="4" id="KW-0677">Repeat</keyword>
<feature type="compositionally biased region" description="Polar residues" evidence="14">
    <location>
        <begin position="247"/>
        <end position="258"/>
    </location>
</feature>
<dbReference type="InterPro" id="IPR042222">
    <property type="entry name" value="Dynein_2_N"/>
</dbReference>
<dbReference type="Gene3D" id="3.40.50.300">
    <property type="entry name" value="P-loop containing nucleotide triphosphate hydrolases"/>
    <property type="match status" value="5"/>
</dbReference>
<dbReference type="Gene3D" id="1.10.8.710">
    <property type="match status" value="1"/>
</dbReference>
<dbReference type="Pfam" id="PF12774">
    <property type="entry name" value="AAA_6"/>
    <property type="match status" value="1"/>
</dbReference>
<dbReference type="VEuPathDB" id="TriTrypDB:BSAL_82995"/>
<dbReference type="FunFam" id="3.20.180.20:FF:000001">
    <property type="entry name" value="Dynein axonemal heavy chain 5"/>
    <property type="match status" value="1"/>
</dbReference>
<dbReference type="Gene3D" id="1.20.140.100">
    <property type="entry name" value="Dynein heavy chain, N-terminal domain 2"/>
    <property type="match status" value="1"/>
</dbReference>
<name>A0A0S4IZL3_BODSA</name>
<dbReference type="InterPro" id="IPR026983">
    <property type="entry name" value="DHC"/>
</dbReference>
<dbReference type="Pfam" id="PF12775">
    <property type="entry name" value="AAA_7"/>
    <property type="match status" value="1"/>
</dbReference>
<feature type="compositionally biased region" description="Low complexity" evidence="14">
    <location>
        <begin position="13"/>
        <end position="24"/>
    </location>
</feature>
<evidence type="ECO:0000256" key="8">
    <source>
        <dbReference type="ARBA" id="ARBA00023054"/>
    </source>
</evidence>
<dbReference type="Pfam" id="PF18199">
    <property type="entry name" value="Dynein_C"/>
    <property type="match status" value="2"/>
</dbReference>
<dbReference type="InterPro" id="IPR024743">
    <property type="entry name" value="Dynein_HC_stalk"/>
</dbReference>
<proteinExistence type="predicted"/>
<dbReference type="Gene3D" id="1.20.58.1120">
    <property type="match status" value="1"/>
</dbReference>
<reference evidence="17" key="1">
    <citation type="submission" date="2015-09" db="EMBL/GenBank/DDBJ databases">
        <authorList>
            <consortium name="Pathogen Informatics"/>
        </authorList>
    </citation>
    <scope>NUCLEOTIDE SEQUENCE [LARGE SCALE GENOMIC DNA]</scope>
    <source>
        <strain evidence="17">Lake Konstanz</strain>
    </source>
</reference>
<dbReference type="Gene3D" id="1.20.920.20">
    <property type="match status" value="1"/>
</dbReference>
<dbReference type="GO" id="GO:0030286">
    <property type="term" value="C:dynein complex"/>
    <property type="evidence" value="ECO:0007669"/>
    <property type="project" value="UniProtKB-KW"/>
</dbReference>
<evidence type="ECO:0000256" key="7">
    <source>
        <dbReference type="ARBA" id="ARBA00023017"/>
    </source>
</evidence>
<evidence type="ECO:0000256" key="3">
    <source>
        <dbReference type="ARBA" id="ARBA00022701"/>
    </source>
</evidence>
<evidence type="ECO:0000256" key="13">
    <source>
        <dbReference type="SAM" id="Coils"/>
    </source>
</evidence>
<dbReference type="PANTHER" id="PTHR45703">
    <property type="entry name" value="DYNEIN HEAVY CHAIN"/>
    <property type="match status" value="1"/>
</dbReference>
<dbReference type="Gene3D" id="1.10.8.1220">
    <property type="match status" value="1"/>
</dbReference>
<dbReference type="GO" id="GO:0005524">
    <property type="term" value="F:ATP binding"/>
    <property type="evidence" value="ECO:0007669"/>
    <property type="project" value="UniProtKB-KW"/>
</dbReference>
<dbReference type="InterPro" id="IPR004273">
    <property type="entry name" value="Dynein_heavy_D6_P-loop"/>
</dbReference>
<dbReference type="InterPro" id="IPR041658">
    <property type="entry name" value="AAA_lid_11"/>
</dbReference>
<dbReference type="FunFam" id="1.10.8.710:FF:000001">
    <property type="entry name" value="Dynein axonemal heavy chain 2"/>
    <property type="match status" value="1"/>
</dbReference>
<feature type="region of interest" description="Disordered" evidence="14">
    <location>
        <begin position="146"/>
        <end position="187"/>
    </location>
</feature>
<evidence type="ECO:0000256" key="11">
    <source>
        <dbReference type="ARBA" id="ARBA00023212"/>
    </source>
</evidence>
<gene>
    <name evidence="16" type="ORF">BSAL_82995</name>
</gene>
<evidence type="ECO:0000313" key="16">
    <source>
        <dbReference type="EMBL" id="CUG67920.1"/>
    </source>
</evidence>
<dbReference type="Gene3D" id="3.20.180.20">
    <property type="entry name" value="Dynein heavy chain, N-terminal domain 2"/>
    <property type="match status" value="1"/>
</dbReference>
<evidence type="ECO:0000256" key="14">
    <source>
        <dbReference type="SAM" id="MobiDB-lite"/>
    </source>
</evidence>
<keyword evidence="9" id="KW-0969">Cilium</keyword>
<dbReference type="Pfam" id="PF03028">
    <property type="entry name" value="Dynein_heavy"/>
    <property type="match status" value="1"/>
</dbReference>
<dbReference type="Proteomes" id="UP000051952">
    <property type="component" value="Unassembled WGS sequence"/>
</dbReference>
<dbReference type="Gene3D" id="6.10.140.1060">
    <property type="match status" value="1"/>
</dbReference>
<dbReference type="Gene3D" id="1.20.920.30">
    <property type="match status" value="1"/>
</dbReference>
<feature type="coiled-coil region" evidence="13">
    <location>
        <begin position="3033"/>
        <end position="3060"/>
    </location>
</feature>
<dbReference type="FunFam" id="3.40.50.300:FF:000044">
    <property type="entry name" value="Dynein heavy chain 5, axonemal"/>
    <property type="match status" value="1"/>
</dbReference>
<dbReference type="InterPro" id="IPR013602">
    <property type="entry name" value="Dynein_heavy_linker"/>
</dbReference>
<evidence type="ECO:0000256" key="12">
    <source>
        <dbReference type="ARBA" id="ARBA00023273"/>
    </source>
</evidence>
<evidence type="ECO:0000256" key="1">
    <source>
        <dbReference type="ARBA" id="ARBA00004430"/>
    </source>
</evidence>
<keyword evidence="10" id="KW-0505">Motor protein</keyword>
<keyword evidence="12" id="KW-0966">Cell projection</keyword>
<dbReference type="Gene3D" id="1.10.472.130">
    <property type="match status" value="1"/>
</dbReference>
<dbReference type="InterPro" id="IPR042228">
    <property type="entry name" value="Dynein_linker_3"/>
</dbReference>
<evidence type="ECO:0000256" key="2">
    <source>
        <dbReference type="ARBA" id="ARBA00022490"/>
    </source>
</evidence>
<feature type="compositionally biased region" description="Polar residues" evidence="14">
    <location>
        <begin position="174"/>
        <end position="184"/>
    </location>
</feature>
<protein>
    <submittedName>
        <fullName evidence="16">Dynein heavy chain, putative</fullName>
    </submittedName>
</protein>
<evidence type="ECO:0000256" key="5">
    <source>
        <dbReference type="ARBA" id="ARBA00022741"/>
    </source>
</evidence>
<keyword evidence="3" id="KW-0493">Microtubule</keyword>
<organism evidence="16 17">
    <name type="scientific">Bodo saltans</name>
    <name type="common">Flagellated protozoan</name>
    <dbReference type="NCBI Taxonomy" id="75058"/>
    <lineage>
        <taxon>Eukaryota</taxon>
        <taxon>Discoba</taxon>
        <taxon>Euglenozoa</taxon>
        <taxon>Kinetoplastea</taxon>
        <taxon>Metakinetoplastina</taxon>
        <taxon>Eubodonida</taxon>
        <taxon>Bodonidae</taxon>
        <taxon>Bodo</taxon>
    </lineage>
</organism>
<comment type="subcellular location">
    <subcellularLocation>
        <location evidence="1">Cytoplasm</location>
        <location evidence="1">Cytoskeleton</location>
        <location evidence="1">Cilium axoneme</location>
    </subcellularLocation>
</comment>
<feature type="compositionally biased region" description="Polar residues" evidence="14">
    <location>
        <begin position="1"/>
        <end position="12"/>
    </location>
</feature>
<keyword evidence="17" id="KW-1185">Reference proteome</keyword>
<keyword evidence="11" id="KW-0206">Cytoskeleton</keyword>
<feature type="region of interest" description="Disordered" evidence="14">
    <location>
        <begin position="2661"/>
        <end position="2693"/>
    </location>
</feature>